<dbReference type="SMART" id="SM00267">
    <property type="entry name" value="GGDEF"/>
    <property type="match status" value="1"/>
</dbReference>
<accession>A0A5B1CN21</accession>
<dbReference type="Pfam" id="PF00990">
    <property type="entry name" value="GGDEF"/>
    <property type="match status" value="1"/>
</dbReference>
<dbReference type="CDD" id="cd01949">
    <property type="entry name" value="GGDEF"/>
    <property type="match status" value="1"/>
</dbReference>
<evidence type="ECO:0000313" key="6">
    <source>
        <dbReference type="Proteomes" id="UP000322699"/>
    </source>
</evidence>
<keyword evidence="5" id="KW-0808">Transferase</keyword>
<dbReference type="EMBL" id="VRLW01000001">
    <property type="protein sequence ID" value="KAA1262587.1"/>
    <property type="molecule type" value="Genomic_DNA"/>
</dbReference>
<dbReference type="RefSeq" id="WP_235033482.1">
    <property type="nucleotide sequence ID" value="NZ_LWSK01000146.1"/>
</dbReference>
<feature type="domain" description="GGDEF" evidence="4">
    <location>
        <begin position="175"/>
        <end position="306"/>
    </location>
</feature>
<dbReference type="PROSITE" id="PS50887">
    <property type="entry name" value="GGDEF"/>
    <property type="match status" value="1"/>
</dbReference>
<dbReference type="NCBIfam" id="TIGR00254">
    <property type="entry name" value="GGDEF"/>
    <property type="match status" value="1"/>
</dbReference>
<dbReference type="FunFam" id="3.30.70.270:FF:000001">
    <property type="entry name" value="Diguanylate cyclase domain protein"/>
    <property type="match status" value="1"/>
</dbReference>
<proteinExistence type="predicted"/>
<dbReference type="AlphaFoldDB" id="A0A5B1CN21"/>
<evidence type="ECO:0000256" key="3">
    <source>
        <dbReference type="SAM" id="Coils"/>
    </source>
</evidence>
<gene>
    <name evidence="5" type="primary">adrA_2</name>
    <name evidence="5" type="ORF">LF1_51540</name>
</gene>
<dbReference type="InterPro" id="IPR043128">
    <property type="entry name" value="Rev_trsase/Diguanyl_cyclase"/>
</dbReference>
<evidence type="ECO:0000313" key="5">
    <source>
        <dbReference type="EMBL" id="KAA1262587.1"/>
    </source>
</evidence>
<comment type="caution">
    <text evidence="5">The sequence shown here is derived from an EMBL/GenBank/DDBJ whole genome shotgun (WGS) entry which is preliminary data.</text>
</comment>
<keyword evidence="3" id="KW-0175">Coiled coil</keyword>
<dbReference type="InterPro" id="IPR029787">
    <property type="entry name" value="Nucleotide_cyclase"/>
</dbReference>
<dbReference type="GO" id="GO:0043709">
    <property type="term" value="P:cell adhesion involved in single-species biofilm formation"/>
    <property type="evidence" value="ECO:0007669"/>
    <property type="project" value="TreeGrafter"/>
</dbReference>
<evidence type="ECO:0000256" key="1">
    <source>
        <dbReference type="ARBA" id="ARBA00012528"/>
    </source>
</evidence>
<dbReference type="Proteomes" id="UP000322699">
    <property type="component" value="Unassembled WGS sequence"/>
</dbReference>
<dbReference type="PANTHER" id="PTHR45138">
    <property type="entry name" value="REGULATORY COMPONENTS OF SENSORY TRANSDUCTION SYSTEM"/>
    <property type="match status" value="1"/>
</dbReference>
<comment type="catalytic activity">
    <reaction evidence="2">
        <text>2 GTP = 3',3'-c-di-GMP + 2 diphosphate</text>
        <dbReference type="Rhea" id="RHEA:24898"/>
        <dbReference type="ChEBI" id="CHEBI:33019"/>
        <dbReference type="ChEBI" id="CHEBI:37565"/>
        <dbReference type="ChEBI" id="CHEBI:58805"/>
        <dbReference type="EC" id="2.7.7.65"/>
    </reaction>
</comment>
<keyword evidence="5" id="KW-0548">Nucleotidyltransferase</keyword>
<organism evidence="5 6">
    <name type="scientific">Rubripirellula obstinata</name>
    <dbReference type="NCBI Taxonomy" id="406547"/>
    <lineage>
        <taxon>Bacteria</taxon>
        <taxon>Pseudomonadati</taxon>
        <taxon>Planctomycetota</taxon>
        <taxon>Planctomycetia</taxon>
        <taxon>Pirellulales</taxon>
        <taxon>Pirellulaceae</taxon>
        <taxon>Rubripirellula</taxon>
    </lineage>
</organism>
<evidence type="ECO:0000256" key="2">
    <source>
        <dbReference type="ARBA" id="ARBA00034247"/>
    </source>
</evidence>
<dbReference type="GO" id="GO:1902201">
    <property type="term" value="P:negative regulation of bacterial-type flagellum-dependent cell motility"/>
    <property type="evidence" value="ECO:0007669"/>
    <property type="project" value="TreeGrafter"/>
</dbReference>
<dbReference type="InterPro" id="IPR050469">
    <property type="entry name" value="Diguanylate_Cyclase"/>
</dbReference>
<sequence>MMMMMIANVALVGSLALFGSIAFAVLLLCGGIVLGIKIGRKRSQASGEILSENDRENMLQLLQQLGSWAHEYSGNVSNYQAELGKLSDAFESKSKRAGATPADSQVMLLLGQIMKSNEALQNRLDVAERQLDKQTQQIECYLTEARTDGLTGLYNRRAFDKRLDEVFAEYKNGGRSFVLVLVDIDKFKTINDNYGHQAGDQVLQQLAAALRSQLSGAKMVARFGGEEFAAIMDGPLQIAAKRMDEVRRVIAKERMDAGDASLQVTISVGVSEPREDLVASPIVRRADEALYAAKNIGRNRVYYHDGKAPSLVGAAEIAK</sequence>
<dbReference type="SUPFAM" id="SSF55073">
    <property type="entry name" value="Nucleotide cyclase"/>
    <property type="match status" value="1"/>
</dbReference>
<dbReference type="InterPro" id="IPR000160">
    <property type="entry name" value="GGDEF_dom"/>
</dbReference>
<keyword evidence="6" id="KW-1185">Reference proteome</keyword>
<dbReference type="Gene3D" id="3.30.70.270">
    <property type="match status" value="1"/>
</dbReference>
<reference evidence="5 6" key="1">
    <citation type="submission" date="2019-08" db="EMBL/GenBank/DDBJ databases">
        <title>Deep-cultivation of Planctomycetes and their phenomic and genomic characterization uncovers novel biology.</title>
        <authorList>
            <person name="Wiegand S."/>
            <person name="Jogler M."/>
            <person name="Boedeker C."/>
            <person name="Pinto D."/>
            <person name="Vollmers J."/>
            <person name="Rivas-Marin E."/>
            <person name="Kohn T."/>
            <person name="Peeters S.H."/>
            <person name="Heuer A."/>
            <person name="Rast P."/>
            <person name="Oberbeckmann S."/>
            <person name="Bunk B."/>
            <person name="Jeske O."/>
            <person name="Meyerdierks A."/>
            <person name="Storesund J.E."/>
            <person name="Kallscheuer N."/>
            <person name="Luecker S."/>
            <person name="Lage O.M."/>
            <person name="Pohl T."/>
            <person name="Merkel B.J."/>
            <person name="Hornburger P."/>
            <person name="Mueller R.-W."/>
            <person name="Bruemmer F."/>
            <person name="Labrenz M."/>
            <person name="Spormann A.M."/>
            <person name="Op Den Camp H."/>
            <person name="Overmann J."/>
            <person name="Amann R."/>
            <person name="Jetten M.S.M."/>
            <person name="Mascher T."/>
            <person name="Medema M.H."/>
            <person name="Devos D.P."/>
            <person name="Kaster A.-K."/>
            <person name="Ovreas L."/>
            <person name="Rohde M."/>
            <person name="Galperin M.Y."/>
            <person name="Jogler C."/>
        </authorList>
    </citation>
    <scope>NUCLEOTIDE SEQUENCE [LARGE SCALE GENOMIC DNA]</scope>
    <source>
        <strain evidence="5 6">LF1</strain>
    </source>
</reference>
<protein>
    <recommendedName>
        <fullName evidence="1">diguanylate cyclase</fullName>
        <ecNumber evidence="1">2.7.7.65</ecNumber>
    </recommendedName>
</protein>
<evidence type="ECO:0000259" key="4">
    <source>
        <dbReference type="PROSITE" id="PS50887"/>
    </source>
</evidence>
<name>A0A5B1CN21_9BACT</name>
<feature type="coiled-coil region" evidence="3">
    <location>
        <begin position="110"/>
        <end position="144"/>
    </location>
</feature>
<dbReference type="PANTHER" id="PTHR45138:SF9">
    <property type="entry name" value="DIGUANYLATE CYCLASE DGCM-RELATED"/>
    <property type="match status" value="1"/>
</dbReference>
<dbReference type="GO" id="GO:0005886">
    <property type="term" value="C:plasma membrane"/>
    <property type="evidence" value="ECO:0007669"/>
    <property type="project" value="TreeGrafter"/>
</dbReference>
<dbReference type="EC" id="2.7.7.65" evidence="1"/>
<dbReference type="GO" id="GO:0052621">
    <property type="term" value="F:diguanylate cyclase activity"/>
    <property type="evidence" value="ECO:0007669"/>
    <property type="project" value="UniProtKB-EC"/>
</dbReference>